<evidence type="ECO:0000313" key="2">
    <source>
        <dbReference type="Proteomes" id="UP000288212"/>
    </source>
</evidence>
<dbReference type="InterPro" id="IPR006311">
    <property type="entry name" value="TAT_signal"/>
</dbReference>
<name>A0A432VVS4_9GAMM</name>
<dbReference type="Proteomes" id="UP000288212">
    <property type="component" value="Unassembled WGS sequence"/>
</dbReference>
<evidence type="ECO:0000313" key="1">
    <source>
        <dbReference type="EMBL" id="RUO20709.1"/>
    </source>
</evidence>
<sequence>MAITRRRFLQFGVGGAILLTTAGTGARWFQRSRRQALNGYQQLRAQDVAFLSAVLPLIIGNHPQFAGHLNTTLTQIDRLLHHSSPTKQAELRDLFDLITFKATQGPVTGYWGDWTTAKTADIQQFLLRWRDSRVALLRFGYQGLCQLCHMAWYGSEPAWAAIGYPGPPPLFRSHT</sequence>
<organism evidence="1 2">
    <name type="scientific">Aliidiomarina haloalkalitolerans</name>
    <dbReference type="NCBI Taxonomy" id="859059"/>
    <lineage>
        <taxon>Bacteria</taxon>
        <taxon>Pseudomonadati</taxon>
        <taxon>Pseudomonadota</taxon>
        <taxon>Gammaproteobacteria</taxon>
        <taxon>Alteromonadales</taxon>
        <taxon>Idiomarinaceae</taxon>
        <taxon>Aliidiomarina</taxon>
    </lineage>
</organism>
<keyword evidence="2" id="KW-1185">Reference proteome</keyword>
<dbReference type="EMBL" id="PIPI01000002">
    <property type="protein sequence ID" value="RUO20709.1"/>
    <property type="molecule type" value="Genomic_DNA"/>
</dbReference>
<dbReference type="AlphaFoldDB" id="A0A432VVS4"/>
<dbReference type="OrthoDB" id="6398409at2"/>
<reference evidence="1 2" key="1">
    <citation type="journal article" date="2011" name="Front. Microbiol.">
        <title>Genomic signatures of strain selection and enhancement in Bacillus atrophaeus var. globigii, a historical biowarfare simulant.</title>
        <authorList>
            <person name="Gibbons H.S."/>
            <person name="Broomall S.M."/>
            <person name="McNew L.A."/>
            <person name="Daligault H."/>
            <person name="Chapman C."/>
            <person name="Bruce D."/>
            <person name="Karavis M."/>
            <person name="Krepps M."/>
            <person name="McGregor P.A."/>
            <person name="Hong C."/>
            <person name="Park K.H."/>
            <person name="Akmal A."/>
            <person name="Feldman A."/>
            <person name="Lin J.S."/>
            <person name="Chang W.E."/>
            <person name="Higgs B.W."/>
            <person name="Demirev P."/>
            <person name="Lindquist J."/>
            <person name="Liem A."/>
            <person name="Fochler E."/>
            <person name="Read T.D."/>
            <person name="Tapia R."/>
            <person name="Johnson S."/>
            <person name="Bishop-Lilly K.A."/>
            <person name="Detter C."/>
            <person name="Han C."/>
            <person name="Sozhamannan S."/>
            <person name="Rosenzweig C.N."/>
            <person name="Skowronski E.W."/>
        </authorList>
    </citation>
    <scope>NUCLEOTIDE SEQUENCE [LARGE SCALE GENOMIC DNA]</scope>
    <source>
        <strain evidence="1 2">AK5</strain>
    </source>
</reference>
<dbReference type="RefSeq" id="WP_126791877.1">
    <property type="nucleotide sequence ID" value="NZ_PIPI01000002.1"/>
</dbReference>
<dbReference type="PROSITE" id="PS51318">
    <property type="entry name" value="TAT"/>
    <property type="match status" value="1"/>
</dbReference>
<comment type="caution">
    <text evidence="1">The sequence shown here is derived from an EMBL/GenBank/DDBJ whole genome shotgun (WGS) entry which is preliminary data.</text>
</comment>
<protein>
    <submittedName>
        <fullName evidence="1">Twin-arginine translocation pathway signal protein</fullName>
    </submittedName>
</protein>
<gene>
    <name evidence="1" type="ORF">CWE06_05225</name>
</gene>
<proteinExistence type="predicted"/>
<accession>A0A432VVS4</accession>